<organism evidence="2 3">
    <name type="scientific">Spiribacter salilacus</name>
    <dbReference type="NCBI Taxonomy" id="2664894"/>
    <lineage>
        <taxon>Bacteria</taxon>
        <taxon>Pseudomonadati</taxon>
        <taxon>Pseudomonadota</taxon>
        <taxon>Gammaproteobacteria</taxon>
        <taxon>Chromatiales</taxon>
        <taxon>Ectothiorhodospiraceae</taxon>
        <taxon>Spiribacter</taxon>
    </lineage>
</organism>
<keyword evidence="1" id="KW-1133">Transmembrane helix</keyword>
<dbReference type="EMBL" id="WJPP01000005">
    <property type="protein sequence ID" value="MRH78987.1"/>
    <property type="molecule type" value="Genomic_DNA"/>
</dbReference>
<evidence type="ECO:0000313" key="3">
    <source>
        <dbReference type="Proteomes" id="UP000433788"/>
    </source>
</evidence>
<protein>
    <submittedName>
        <fullName evidence="2">DUF2142 domain-containing protein</fullName>
    </submittedName>
</protein>
<evidence type="ECO:0000256" key="1">
    <source>
        <dbReference type="SAM" id="Phobius"/>
    </source>
</evidence>
<accession>A0A6N7QXD0</accession>
<dbReference type="AlphaFoldDB" id="A0A6N7QXD0"/>
<feature type="transmembrane region" description="Helical" evidence="1">
    <location>
        <begin position="332"/>
        <end position="348"/>
    </location>
</feature>
<reference evidence="2 3" key="1">
    <citation type="submission" date="2019-11" db="EMBL/GenBank/DDBJ databases">
        <authorList>
            <person name="Zhang X.Y."/>
        </authorList>
    </citation>
    <scope>NUCLEOTIDE SEQUENCE [LARGE SCALE GENOMIC DNA]</scope>
    <source>
        <strain evidence="2 3">C176</strain>
    </source>
</reference>
<dbReference type="Pfam" id="PF09913">
    <property type="entry name" value="DUF2142"/>
    <property type="match status" value="1"/>
</dbReference>
<feature type="transmembrane region" description="Helical" evidence="1">
    <location>
        <begin position="162"/>
        <end position="190"/>
    </location>
</feature>
<feature type="transmembrane region" description="Helical" evidence="1">
    <location>
        <begin position="307"/>
        <end position="326"/>
    </location>
</feature>
<dbReference type="RefSeq" id="WP_153720035.1">
    <property type="nucleotide sequence ID" value="NZ_WJPP01000005.1"/>
</dbReference>
<sequence>MVLPWRLLLIGWLFVGLSVLLVTPPLQSPDEPHHLQRAYMLSQGQWLLAAPPEQSSGGYVDRALVTFYHAAHGIIAGERLTKDKKDQITEISWAGQEHFVSAPGTGYYFPLIYGPQALGLVIGEQLDWTVYDSYQLSRFLTLSVCFVILFFAFLLAPPNPLVLAIIMLPVVLFQATSTNLDGLIVALIVLALSAFQKLANSNENQNGRLLAVFTVVLLTVLTARVNLFPLLLLPAALWWKHRSARFLLATAAIGVLVAAWTLTAAMSVVDLRTDATQVSLVDRLITLIDAPTLFFESFWVTVSDAQYLRLYLAGFIGILGWLNITFDQQNYEIWYAFLGLSAFLSLWMRSSVDTVPAARGLLITSALLSAFAVFFLMWLTWTPPDHTHIIGVQGRYFLPMATLLAYAFGTGASRWPIAATVTLITMLIYTQAMMLTTLLDRYYITGLM</sequence>
<comment type="caution">
    <text evidence="2">The sequence shown here is derived from an EMBL/GenBank/DDBJ whole genome shotgun (WGS) entry which is preliminary data.</text>
</comment>
<feature type="transmembrane region" description="Helical" evidence="1">
    <location>
        <begin position="246"/>
        <end position="268"/>
    </location>
</feature>
<name>A0A6N7QXD0_9GAMM</name>
<dbReference type="InterPro" id="IPR018674">
    <property type="entry name" value="DUF2142_membrane"/>
</dbReference>
<evidence type="ECO:0000313" key="2">
    <source>
        <dbReference type="EMBL" id="MRH78987.1"/>
    </source>
</evidence>
<dbReference type="Proteomes" id="UP000433788">
    <property type="component" value="Unassembled WGS sequence"/>
</dbReference>
<feature type="transmembrane region" description="Helical" evidence="1">
    <location>
        <begin position="210"/>
        <end position="239"/>
    </location>
</feature>
<feature type="transmembrane region" description="Helical" evidence="1">
    <location>
        <begin position="415"/>
        <end position="439"/>
    </location>
</feature>
<proteinExistence type="predicted"/>
<feature type="transmembrane region" description="Helical" evidence="1">
    <location>
        <begin position="360"/>
        <end position="381"/>
    </location>
</feature>
<keyword evidence="3" id="KW-1185">Reference proteome</keyword>
<feature type="transmembrane region" description="Helical" evidence="1">
    <location>
        <begin position="136"/>
        <end position="155"/>
    </location>
</feature>
<keyword evidence="1" id="KW-0812">Transmembrane</keyword>
<gene>
    <name evidence="2" type="ORF">GH984_09770</name>
</gene>
<keyword evidence="1" id="KW-0472">Membrane</keyword>